<accession>A0ABD5RWB5</accession>
<gene>
    <name evidence="1" type="ORF">ACFQE1_04240</name>
</gene>
<dbReference type="AlphaFoldDB" id="A0ABD5RWB5"/>
<evidence type="ECO:0008006" key="3">
    <source>
        <dbReference type="Google" id="ProtNLM"/>
    </source>
</evidence>
<protein>
    <recommendedName>
        <fullName evidence="3">Small CPxCG-related zinc finger protein</fullName>
    </recommendedName>
</protein>
<sequence>MTQTDLVQCSGCGWTGHHSDLEDATDATVCPACGQTVVIE</sequence>
<evidence type="ECO:0000313" key="1">
    <source>
        <dbReference type="EMBL" id="MFC6723610.1"/>
    </source>
</evidence>
<reference evidence="1 2" key="1">
    <citation type="journal article" date="2019" name="Int. J. Syst. Evol. Microbiol.">
        <title>The Global Catalogue of Microorganisms (GCM) 10K type strain sequencing project: providing services to taxonomists for standard genome sequencing and annotation.</title>
        <authorList>
            <consortium name="The Broad Institute Genomics Platform"/>
            <consortium name="The Broad Institute Genome Sequencing Center for Infectious Disease"/>
            <person name="Wu L."/>
            <person name="Ma J."/>
        </authorList>
    </citation>
    <scope>NUCLEOTIDE SEQUENCE [LARGE SCALE GENOMIC DNA]</scope>
    <source>
        <strain evidence="1 2">NBRC 111368</strain>
    </source>
</reference>
<proteinExistence type="predicted"/>
<dbReference type="Proteomes" id="UP001596328">
    <property type="component" value="Unassembled WGS sequence"/>
</dbReference>
<comment type="caution">
    <text evidence="1">The sequence shown here is derived from an EMBL/GenBank/DDBJ whole genome shotgun (WGS) entry which is preliminary data.</text>
</comment>
<evidence type="ECO:0000313" key="2">
    <source>
        <dbReference type="Proteomes" id="UP001596328"/>
    </source>
</evidence>
<keyword evidence="2" id="KW-1185">Reference proteome</keyword>
<name>A0ABD5RWB5_9EURY</name>
<dbReference type="EMBL" id="JBHSWU010000029">
    <property type="protein sequence ID" value="MFC6723610.1"/>
    <property type="molecule type" value="Genomic_DNA"/>
</dbReference>
<organism evidence="1 2">
    <name type="scientific">Halobium palmae</name>
    <dbReference type="NCBI Taxonomy" id="1776492"/>
    <lineage>
        <taxon>Archaea</taxon>
        <taxon>Methanobacteriati</taxon>
        <taxon>Methanobacteriota</taxon>
        <taxon>Stenosarchaea group</taxon>
        <taxon>Halobacteria</taxon>
        <taxon>Halobacteriales</taxon>
        <taxon>Haloferacaceae</taxon>
        <taxon>Halobium</taxon>
    </lineage>
</organism>